<dbReference type="EMBL" id="KX388536">
    <property type="protein sequence ID" value="ARU12471.1"/>
    <property type="molecule type" value="Genomic_DNA"/>
</dbReference>
<gene>
    <name evidence="1" type="ORF">AgrTiChry5_54</name>
</gene>
<proteinExistence type="predicted"/>
<reference evidence="1" key="1">
    <citation type="journal article" date="2018" name="Plasmid">
        <title>Complete sequence of the tumor-inducing plasmid pTiChry5 from the hypervirulent Agrobacterium tumefaciens strain Chry5.</title>
        <authorList>
            <person name="Shao S."/>
            <person name="Zhang X."/>
            <person name="van Heusden G.P.H."/>
            <person name="Hooykaas P.J."/>
        </authorList>
    </citation>
    <scope>NUCLEOTIDE SEQUENCE</scope>
    <source>
        <strain evidence="1">Chry5</strain>
        <plasmid evidence="1">pTiChry5</plasmid>
    </source>
</reference>
<geneLocation type="plasmid" evidence="1">
    <name>pTiChry5</name>
</geneLocation>
<sequence>MEEQLVVARPRRRRFGSYLGKNKSGTENLINRDFHAKAPNLKWLTDITGFNIPAGNVYLARIIDYFDGTVISWSIGSQPDAGEYYA</sequence>
<dbReference type="SUPFAM" id="SSF53098">
    <property type="entry name" value="Ribonuclease H-like"/>
    <property type="match status" value="1"/>
</dbReference>
<dbReference type="InterPro" id="IPR012337">
    <property type="entry name" value="RNaseH-like_sf"/>
</dbReference>
<accession>A0A2P0QJM0</accession>
<evidence type="ECO:0000313" key="1">
    <source>
        <dbReference type="EMBL" id="ARU12471.1"/>
    </source>
</evidence>
<organism evidence="1">
    <name type="scientific">Agrobacterium tumefaciens</name>
    <dbReference type="NCBI Taxonomy" id="358"/>
    <lineage>
        <taxon>Bacteria</taxon>
        <taxon>Pseudomonadati</taxon>
        <taxon>Pseudomonadota</taxon>
        <taxon>Alphaproteobacteria</taxon>
        <taxon>Hyphomicrobiales</taxon>
        <taxon>Rhizobiaceae</taxon>
        <taxon>Rhizobium/Agrobacterium group</taxon>
        <taxon>Agrobacterium</taxon>
        <taxon>Agrobacterium tumefaciens complex</taxon>
    </lineage>
</organism>
<name>A0A2P0QJM0_AGRTU</name>
<dbReference type="AlphaFoldDB" id="A0A2P0QJM0"/>
<keyword evidence="1" id="KW-0614">Plasmid</keyword>
<protein>
    <submittedName>
        <fullName evidence="1">Putative int1</fullName>
    </submittedName>
</protein>